<evidence type="ECO:0000313" key="2">
    <source>
        <dbReference type="EnsemblMetazoa" id="CJA34172a.1"/>
    </source>
</evidence>
<dbReference type="AlphaFoldDB" id="A0A8R1EG02"/>
<proteinExistence type="predicted"/>
<accession>A0A8R1EG02</accession>
<reference evidence="3" key="1">
    <citation type="submission" date="2010-08" db="EMBL/GenBank/DDBJ databases">
        <authorList>
            <consortium name="Caenorhabditis japonica Sequencing Consortium"/>
            <person name="Wilson R.K."/>
        </authorList>
    </citation>
    <scope>NUCLEOTIDE SEQUENCE [LARGE SCALE GENOMIC DNA]</scope>
    <source>
        <strain evidence="3">DF5081</strain>
    </source>
</reference>
<reference evidence="2" key="2">
    <citation type="submission" date="2022-06" db="UniProtKB">
        <authorList>
            <consortium name="EnsemblMetazoa"/>
        </authorList>
    </citation>
    <scope>IDENTIFICATION</scope>
    <source>
        <strain evidence="2">DF5081</strain>
    </source>
</reference>
<name>A0A8R1EG02_CAEJA</name>
<feature type="region of interest" description="Disordered" evidence="1">
    <location>
        <begin position="41"/>
        <end position="95"/>
    </location>
</feature>
<evidence type="ECO:0000256" key="1">
    <source>
        <dbReference type="SAM" id="MobiDB-lite"/>
    </source>
</evidence>
<protein>
    <submittedName>
        <fullName evidence="2">Uncharacterized protein</fullName>
    </submittedName>
</protein>
<feature type="compositionally biased region" description="Basic and acidic residues" evidence="1">
    <location>
        <begin position="41"/>
        <end position="76"/>
    </location>
</feature>
<feature type="region of interest" description="Disordered" evidence="1">
    <location>
        <begin position="116"/>
        <end position="136"/>
    </location>
</feature>
<sequence length="363" mass="41918">MHHLLSDAVIGWNCRKSKKGGAWAQRSRPPLLTHFWQCAKGEERRRQEEKTQAEEEEGKKETTVEGGKKQKHQRDGKMKRRGDQHRSRGGASHGASLSVIDYYETKATRRPCEINEKEKEEEEEGIAKTQRNKKKTTTTTSTTIAIWRPFFARYRLIEITEQSTTINVFPTDETWNSAAISAQKRIFTESAFSKASFSRQCAHELELTPIYYRTGETVRIECFMCSIALVFNGEPKGWARVKSINDFFGKGHKFGSNDGPEIEMVQNAEYLEDENIKENPRKLGEPYYYQEDGFLVIEKANSYSQGVYFCFDEDSVASQRNFYILIPILPVVHIAKKDTQDIDKIKKICEKILGLFWNRNSIK</sequence>
<evidence type="ECO:0000313" key="3">
    <source>
        <dbReference type="Proteomes" id="UP000005237"/>
    </source>
</evidence>
<dbReference type="Proteomes" id="UP000005237">
    <property type="component" value="Unassembled WGS sequence"/>
</dbReference>
<dbReference type="EnsemblMetazoa" id="CJA34172a.1">
    <property type="protein sequence ID" value="CJA34172a.1"/>
    <property type="gene ID" value="WBGene00210019"/>
</dbReference>
<keyword evidence="3" id="KW-1185">Reference proteome</keyword>
<organism evidence="2 3">
    <name type="scientific">Caenorhabditis japonica</name>
    <dbReference type="NCBI Taxonomy" id="281687"/>
    <lineage>
        <taxon>Eukaryota</taxon>
        <taxon>Metazoa</taxon>
        <taxon>Ecdysozoa</taxon>
        <taxon>Nematoda</taxon>
        <taxon>Chromadorea</taxon>
        <taxon>Rhabditida</taxon>
        <taxon>Rhabditina</taxon>
        <taxon>Rhabditomorpha</taxon>
        <taxon>Rhabditoidea</taxon>
        <taxon>Rhabditidae</taxon>
        <taxon>Peloderinae</taxon>
        <taxon>Caenorhabditis</taxon>
    </lineage>
</organism>